<organism evidence="2 3">
    <name type="scientific">Chryseosolibacter histidini</name>
    <dbReference type="NCBI Taxonomy" id="2782349"/>
    <lineage>
        <taxon>Bacteria</taxon>
        <taxon>Pseudomonadati</taxon>
        <taxon>Bacteroidota</taxon>
        <taxon>Cytophagia</taxon>
        <taxon>Cytophagales</taxon>
        <taxon>Chryseotaleaceae</taxon>
        <taxon>Chryseosolibacter</taxon>
    </lineage>
</organism>
<reference evidence="2 3" key="1">
    <citation type="submission" date="2021-05" db="EMBL/GenBank/DDBJ databases">
        <title>A Polyphasic approach of four new species of the genus Ohtaekwangia: Ohtaekwangia histidinii sp. nov., Ohtaekwangia cretensis sp. nov., Ohtaekwangia indiensis sp. nov., Ohtaekwangia reichenbachii sp. nov. from diverse environment.</title>
        <authorList>
            <person name="Octaviana S."/>
        </authorList>
    </citation>
    <scope>NUCLEOTIDE SEQUENCE [LARGE SCALE GENOMIC DNA]</scope>
    <source>
        <strain evidence="2 3">PWU4</strain>
    </source>
</reference>
<comment type="caution">
    <text evidence="2">The sequence shown here is derived from an EMBL/GenBank/DDBJ whole genome shotgun (WGS) entry which is preliminary data.</text>
</comment>
<keyword evidence="1" id="KW-0472">Membrane</keyword>
<dbReference type="InterPro" id="IPR034804">
    <property type="entry name" value="SQR/QFR_C/D"/>
</dbReference>
<sequence>MNWFTNFFSSTLGRKLMMALTGLFLILFLAVHLAGNLQLLKSDGGRAFNVYAHFMTHNPLIVTISVVNFAFIAIHIIWAAILTRRNRAARGPVGYAVTNNSSSLTSRNMGILGTLILVFIVIHLRSFWYETHFGNIPLVDYDGSPVKDLFTVVDVAYTQLWFVVLYVVSMAIVGFHLYHGFGSAFQTLGLNHVKYNPAIRFIGVAFSIVVPVLFALIPILMFLDITIG</sequence>
<evidence type="ECO:0000256" key="1">
    <source>
        <dbReference type="SAM" id="Phobius"/>
    </source>
</evidence>
<proteinExistence type="predicted"/>
<keyword evidence="3" id="KW-1185">Reference proteome</keyword>
<dbReference type="RefSeq" id="WP_254163820.1">
    <property type="nucleotide sequence ID" value="NZ_JAHESF010000012.1"/>
</dbReference>
<protein>
    <submittedName>
        <fullName evidence="2">Succinate dehydrogenase cytochrome b subunit</fullName>
    </submittedName>
</protein>
<dbReference type="EMBL" id="JAHESF010000012">
    <property type="protein sequence ID" value="MBT1697947.1"/>
    <property type="molecule type" value="Genomic_DNA"/>
</dbReference>
<dbReference type="InterPro" id="IPR011138">
    <property type="entry name" value="Cytochrome_b-558"/>
</dbReference>
<dbReference type="AlphaFoldDB" id="A0AAP2DN59"/>
<evidence type="ECO:0000313" key="2">
    <source>
        <dbReference type="EMBL" id="MBT1697947.1"/>
    </source>
</evidence>
<evidence type="ECO:0000313" key="3">
    <source>
        <dbReference type="Proteomes" id="UP001319200"/>
    </source>
</evidence>
<gene>
    <name evidence="2" type="ORF">KK083_13725</name>
</gene>
<dbReference type="Proteomes" id="UP001319200">
    <property type="component" value="Unassembled WGS sequence"/>
</dbReference>
<dbReference type="NCBIfam" id="TIGR02046">
    <property type="entry name" value="sdhC_b558_fam"/>
    <property type="match status" value="1"/>
</dbReference>
<dbReference type="CDD" id="cd03498">
    <property type="entry name" value="SQR_TypeB_2_TM"/>
    <property type="match status" value="1"/>
</dbReference>
<keyword evidence="1" id="KW-1133">Transmembrane helix</keyword>
<feature type="transmembrane region" description="Helical" evidence="1">
    <location>
        <begin position="160"/>
        <end position="178"/>
    </location>
</feature>
<dbReference type="Gene3D" id="1.20.1300.10">
    <property type="entry name" value="Fumarate reductase/succinate dehydrogenase, transmembrane subunit"/>
    <property type="match status" value="1"/>
</dbReference>
<feature type="transmembrane region" description="Helical" evidence="1">
    <location>
        <begin position="109"/>
        <end position="128"/>
    </location>
</feature>
<dbReference type="GO" id="GO:0016020">
    <property type="term" value="C:membrane"/>
    <property type="evidence" value="ECO:0007669"/>
    <property type="project" value="InterPro"/>
</dbReference>
<name>A0AAP2DN59_9BACT</name>
<feature type="transmembrane region" description="Helical" evidence="1">
    <location>
        <begin position="199"/>
        <end position="223"/>
    </location>
</feature>
<feature type="transmembrane region" description="Helical" evidence="1">
    <location>
        <begin position="60"/>
        <end position="82"/>
    </location>
</feature>
<accession>A0AAP2DN59</accession>
<dbReference type="SUPFAM" id="SSF81343">
    <property type="entry name" value="Fumarate reductase respiratory complex transmembrane subunits"/>
    <property type="match status" value="1"/>
</dbReference>
<keyword evidence="1" id="KW-0812">Transmembrane</keyword>